<organism evidence="1 2">
    <name type="scientific">Ophiocordyceps australis</name>
    <dbReference type="NCBI Taxonomy" id="1399860"/>
    <lineage>
        <taxon>Eukaryota</taxon>
        <taxon>Fungi</taxon>
        <taxon>Dikarya</taxon>
        <taxon>Ascomycota</taxon>
        <taxon>Pezizomycotina</taxon>
        <taxon>Sordariomycetes</taxon>
        <taxon>Hypocreomycetidae</taxon>
        <taxon>Hypocreales</taxon>
        <taxon>Ophiocordycipitaceae</taxon>
        <taxon>Ophiocordyceps</taxon>
    </lineage>
</organism>
<reference evidence="1 2" key="1">
    <citation type="submission" date="2017-06" db="EMBL/GenBank/DDBJ databases">
        <title>Ant-infecting Ophiocordyceps genomes reveal a high diversity of potential behavioral manipulation genes and a possible major role for enterotoxins.</title>
        <authorList>
            <person name="De Bekker C."/>
            <person name="Evans H.C."/>
            <person name="Brachmann A."/>
            <person name="Hughes D.P."/>
        </authorList>
    </citation>
    <scope>NUCLEOTIDE SEQUENCE [LARGE SCALE GENOMIC DNA]</scope>
    <source>
        <strain evidence="1 2">1348a</strain>
    </source>
</reference>
<dbReference type="PANTHER" id="PTHR10909">
    <property type="entry name" value="ELECTRON TRANSPORT OXIDOREDUCTASE"/>
    <property type="match status" value="1"/>
</dbReference>
<accession>A0A2C5XDK2</accession>
<dbReference type="InterPro" id="IPR009100">
    <property type="entry name" value="AcylCoA_DH/oxidase_NM_dom_sf"/>
</dbReference>
<comment type="caution">
    <text evidence="1">The sequence shown here is derived from an EMBL/GenBank/DDBJ whole genome shotgun (WGS) entry which is preliminary data.</text>
</comment>
<dbReference type="EMBL" id="NJEU01001114">
    <property type="protein sequence ID" value="PHH68519.1"/>
    <property type="molecule type" value="Genomic_DNA"/>
</dbReference>
<keyword evidence="2" id="KW-1185">Reference proteome</keyword>
<dbReference type="InterPro" id="IPR036250">
    <property type="entry name" value="AcylCo_DH-like_C"/>
</dbReference>
<dbReference type="GO" id="GO:0033540">
    <property type="term" value="P:fatty acid beta-oxidation using acyl-CoA oxidase"/>
    <property type="evidence" value="ECO:0007669"/>
    <property type="project" value="TreeGrafter"/>
</dbReference>
<dbReference type="GO" id="GO:0071949">
    <property type="term" value="F:FAD binding"/>
    <property type="evidence" value="ECO:0007669"/>
    <property type="project" value="InterPro"/>
</dbReference>
<evidence type="ECO:0008006" key="3">
    <source>
        <dbReference type="Google" id="ProtNLM"/>
    </source>
</evidence>
<evidence type="ECO:0000313" key="2">
    <source>
        <dbReference type="Proteomes" id="UP000224854"/>
    </source>
</evidence>
<dbReference type="AlphaFoldDB" id="A0A2C5XDK2"/>
<evidence type="ECO:0000313" key="1">
    <source>
        <dbReference type="EMBL" id="PHH68519.1"/>
    </source>
</evidence>
<dbReference type="SUPFAM" id="SSF56645">
    <property type="entry name" value="Acyl-CoA dehydrogenase NM domain-like"/>
    <property type="match status" value="1"/>
</dbReference>
<dbReference type="Gene3D" id="1.20.140.10">
    <property type="entry name" value="Butyryl-CoA Dehydrogenase, subunit A, domain 3"/>
    <property type="match status" value="1"/>
</dbReference>
<dbReference type="InterPro" id="IPR012258">
    <property type="entry name" value="Acyl-CoA_oxidase"/>
</dbReference>
<proteinExistence type="predicted"/>
<sequence>MSTLSLLGTQLFCTSSYDRLDDAQKTRVSYLRARELARHYKFTKSDVVNLTPKFWGVFQDNISAFDAIACALLAIQINLVAGTILNYANPASDHEDLIQRTLNFDVSGQFMLTEVGHGLDARNLETTATFLGDEGFDLHTPHMNAAKFMPPNSPIEGFPRFGLVFAKLIVKNESRGIRPFIVWLNDGNKMAPGVTSKLLPTRGGEKPLDYSLTIFNHVRLPLTSLLGSMDPPADDRKHFMRMISRVGIGGFSIAMFGLSMLRRSVFVAGKYSLRRKVSDFNGQLQPIIIFRTQQAPILHSLAQLLVLDAFVPWAIAQVKNPKLNEYSRHGILVTAKALLVKAAQENLFHLTERCGVQGIFQHNEIYESLHQSRGGSIVEGDSLVLSIRLASELLLDRFQMPPIKDPDCLLGRLENSLFDEAKSLLKKMDSRHRSEDYNQLILPRCQNLIHTMGNRMAYEAAKEAKVNAAGLALFEARAVAENSAWFVEKGGISREDQFMMESRAMNLLLPQLEAMLDSLGVEEYCKAPILSDEALQAFHDGLSTFDQHGHQQL</sequence>
<dbReference type="GO" id="GO:0055088">
    <property type="term" value="P:lipid homeostasis"/>
    <property type="evidence" value="ECO:0007669"/>
    <property type="project" value="TreeGrafter"/>
</dbReference>
<dbReference type="GO" id="GO:0003997">
    <property type="term" value="F:acyl-CoA oxidase activity"/>
    <property type="evidence" value="ECO:0007669"/>
    <property type="project" value="InterPro"/>
</dbReference>
<dbReference type="OrthoDB" id="538336at2759"/>
<dbReference type="GO" id="GO:0005777">
    <property type="term" value="C:peroxisome"/>
    <property type="evidence" value="ECO:0007669"/>
    <property type="project" value="InterPro"/>
</dbReference>
<dbReference type="PANTHER" id="PTHR10909:SF382">
    <property type="entry name" value="ACYL-COENZYME A OXIDASE"/>
    <property type="match status" value="1"/>
</dbReference>
<name>A0A2C5XDK2_9HYPO</name>
<gene>
    <name evidence="1" type="ORF">CDD82_502</name>
</gene>
<dbReference type="InterPro" id="IPR046373">
    <property type="entry name" value="Acyl-CoA_Oxase/DH_mid-dom_sf"/>
</dbReference>
<dbReference type="Gene3D" id="2.40.110.10">
    <property type="entry name" value="Butyryl-CoA Dehydrogenase, subunit A, domain 2"/>
    <property type="match status" value="1"/>
</dbReference>
<dbReference type="Proteomes" id="UP000224854">
    <property type="component" value="Unassembled WGS sequence"/>
</dbReference>
<dbReference type="SUPFAM" id="SSF47203">
    <property type="entry name" value="Acyl-CoA dehydrogenase C-terminal domain-like"/>
    <property type="match status" value="1"/>
</dbReference>
<protein>
    <recommendedName>
        <fullName evidence="3">Acyl-CoA oxidase C-terminal domain-containing protein</fullName>
    </recommendedName>
</protein>
<dbReference type="GO" id="GO:0005504">
    <property type="term" value="F:fatty acid binding"/>
    <property type="evidence" value="ECO:0007669"/>
    <property type="project" value="TreeGrafter"/>
</dbReference>